<protein>
    <submittedName>
        <fullName evidence="1">1400_t:CDS:1</fullName>
    </submittedName>
</protein>
<dbReference type="EMBL" id="CAJVPW010018450">
    <property type="protein sequence ID" value="CAG8681815.1"/>
    <property type="molecule type" value="Genomic_DNA"/>
</dbReference>
<name>A0ACA9NZI4_9GLOM</name>
<dbReference type="Proteomes" id="UP000789366">
    <property type="component" value="Unassembled WGS sequence"/>
</dbReference>
<reference evidence="1" key="1">
    <citation type="submission" date="2021-06" db="EMBL/GenBank/DDBJ databases">
        <authorList>
            <person name="Kallberg Y."/>
            <person name="Tangrot J."/>
            <person name="Rosling A."/>
        </authorList>
    </citation>
    <scope>NUCLEOTIDE SEQUENCE</scope>
    <source>
        <strain evidence="1">28 12/20/2015</strain>
    </source>
</reference>
<sequence length="114" mass="13350">MLTAIDRIGPYSTSEYKQEFYIEGALLKCRACHISLNYKKKSVLDDHLNSTRHETAKNFTNNSTQVQQNTDIIVTHLFEREQLNLDLIQALTVVDVPLEKSDKLKEFFKKHYKF</sequence>
<organism evidence="1 2">
    <name type="scientific">Cetraspora pellucida</name>
    <dbReference type="NCBI Taxonomy" id="1433469"/>
    <lineage>
        <taxon>Eukaryota</taxon>
        <taxon>Fungi</taxon>
        <taxon>Fungi incertae sedis</taxon>
        <taxon>Mucoromycota</taxon>
        <taxon>Glomeromycotina</taxon>
        <taxon>Glomeromycetes</taxon>
        <taxon>Diversisporales</taxon>
        <taxon>Gigasporaceae</taxon>
        <taxon>Cetraspora</taxon>
    </lineage>
</organism>
<keyword evidence="2" id="KW-1185">Reference proteome</keyword>
<accession>A0ACA9NZI4</accession>
<feature type="non-terminal residue" evidence="1">
    <location>
        <position position="114"/>
    </location>
</feature>
<comment type="caution">
    <text evidence="1">The sequence shown here is derived from an EMBL/GenBank/DDBJ whole genome shotgun (WGS) entry which is preliminary data.</text>
</comment>
<evidence type="ECO:0000313" key="2">
    <source>
        <dbReference type="Proteomes" id="UP000789366"/>
    </source>
</evidence>
<proteinExistence type="predicted"/>
<gene>
    <name evidence="1" type="ORF">SPELUC_LOCUS10198</name>
</gene>
<evidence type="ECO:0000313" key="1">
    <source>
        <dbReference type="EMBL" id="CAG8681815.1"/>
    </source>
</evidence>